<dbReference type="Proteomes" id="UP000281553">
    <property type="component" value="Unassembled WGS sequence"/>
</dbReference>
<evidence type="ECO:0000256" key="1">
    <source>
        <dbReference type="SAM" id="Coils"/>
    </source>
</evidence>
<gene>
    <name evidence="3" type="ORF">DILT_LOCUS13306</name>
</gene>
<keyword evidence="4" id="KW-1185">Reference proteome</keyword>
<accession>A0A3P7M995</accession>
<evidence type="ECO:0000313" key="3">
    <source>
        <dbReference type="EMBL" id="VDN18948.1"/>
    </source>
</evidence>
<sequence length="255" mass="27406">MQYLLEWQWEQGGTLLMQQAENTDVVTLLNCLHQLKTENDTLEAKLLRLQSKREHLKSVNARLSASLTTLEGMTHTDYGAALSADVPVSPMLAIPSVLPSTVPASSKRPGSLLTHPDSLKKMPLQAQTPRVPAVTSTSPSICSSYRPLFPATCATRRSPSEDPGDLSPLGRTKYSLPLTDYRQKRNANGGGGNGSGAHSENNFVPSLLQRTVNGGNPMLTETSLQPGVRSSVVPGFRSSLPLTPSVATSQRIAVH</sequence>
<feature type="compositionally biased region" description="Polar residues" evidence="2">
    <location>
        <begin position="240"/>
        <end position="255"/>
    </location>
</feature>
<organism evidence="3 4">
    <name type="scientific">Dibothriocephalus latus</name>
    <name type="common">Fish tapeworm</name>
    <name type="synonym">Diphyllobothrium latum</name>
    <dbReference type="NCBI Taxonomy" id="60516"/>
    <lineage>
        <taxon>Eukaryota</taxon>
        <taxon>Metazoa</taxon>
        <taxon>Spiralia</taxon>
        <taxon>Lophotrochozoa</taxon>
        <taxon>Platyhelminthes</taxon>
        <taxon>Cestoda</taxon>
        <taxon>Eucestoda</taxon>
        <taxon>Diphyllobothriidea</taxon>
        <taxon>Diphyllobothriidae</taxon>
        <taxon>Dibothriocephalus</taxon>
    </lineage>
</organism>
<feature type="coiled-coil region" evidence="1">
    <location>
        <begin position="32"/>
        <end position="59"/>
    </location>
</feature>
<dbReference type="OrthoDB" id="20839at2759"/>
<dbReference type="CDD" id="cd20901">
    <property type="entry name" value="CC_AF10"/>
    <property type="match status" value="1"/>
</dbReference>
<name>A0A3P7M995_DIBLA</name>
<evidence type="ECO:0000256" key="2">
    <source>
        <dbReference type="SAM" id="MobiDB-lite"/>
    </source>
</evidence>
<reference evidence="3 4" key="1">
    <citation type="submission" date="2018-11" db="EMBL/GenBank/DDBJ databases">
        <authorList>
            <consortium name="Pathogen Informatics"/>
        </authorList>
    </citation>
    <scope>NUCLEOTIDE SEQUENCE [LARGE SCALE GENOMIC DNA]</scope>
</reference>
<dbReference type="InterPro" id="IPR049773">
    <property type="entry name" value="AF10-like_CC"/>
</dbReference>
<proteinExistence type="predicted"/>
<dbReference type="EMBL" id="UYRU01069718">
    <property type="protein sequence ID" value="VDN18948.1"/>
    <property type="molecule type" value="Genomic_DNA"/>
</dbReference>
<dbReference type="AlphaFoldDB" id="A0A3P7M995"/>
<feature type="compositionally biased region" description="Polar residues" evidence="2">
    <location>
        <begin position="208"/>
        <end position="225"/>
    </location>
</feature>
<evidence type="ECO:0000313" key="4">
    <source>
        <dbReference type="Proteomes" id="UP000281553"/>
    </source>
</evidence>
<keyword evidence="1" id="KW-0175">Coiled coil</keyword>
<protein>
    <submittedName>
        <fullName evidence="3">Uncharacterized protein</fullName>
    </submittedName>
</protein>
<feature type="region of interest" description="Disordered" evidence="2">
    <location>
        <begin position="153"/>
        <end position="255"/>
    </location>
</feature>